<feature type="compositionally biased region" description="Low complexity" evidence="1">
    <location>
        <begin position="666"/>
        <end position="679"/>
    </location>
</feature>
<dbReference type="KEGG" id="kne:92178901"/>
<feature type="compositionally biased region" description="Low complexity" evidence="1">
    <location>
        <begin position="169"/>
        <end position="180"/>
    </location>
</feature>
<evidence type="ECO:0008006" key="4">
    <source>
        <dbReference type="Google" id="ProtNLM"/>
    </source>
</evidence>
<feature type="compositionally biased region" description="Low complexity" evidence="1">
    <location>
        <begin position="581"/>
        <end position="591"/>
    </location>
</feature>
<dbReference type="AlphaFoldDB" id="A0AAW0Z2T0"/>
<dbReference type="Gene3D" id="3.40.50.720">
    <property type="entry name" value="NAD(P)-binding Rossmann-like Domain"/>
    <property type="match status" value="1"/>
</dbReference>
<feature type="compositionally biased region" description="Low complexity" evidence="1">
    <location>
        <begin position="685"/>
        <end position="694"/>
    </location>
</feature>
<feature type="compositionally biased region" description="Low complexity" evidence="1">
    <location>
        <begin position="1119"/>
        <end position="1129"/>
    </location>
</feature>
<dbReference type="GeneID" id="92178901"/>
<dbReference type="SUPFAM" id="SSF50129">
    <property type="entry name" value="GroES-like"/>
    <property type="match status" value="1"/>
</dbReference>
<sequence length="1238" mass="133040">MPRPTFMQSVLRKPTRSYADPYATSPWADHRDGDDDDGSSYPSSRYTSREENGVHLGFQREERQVHGFGEAGPSRPRPRGPSSTMSASAMSDGHTAISMGTRFPRPARKVTSNVELRNGTLGPQLPAGSTLGTTRRKKDSLPIHHEDGTTAAVVRKKKKPRSVMNDNASSILSSPTSTVSRTAPPPIHSRHSETSSSSASSPVPPLSPVAPIQHKSVPSSEGKPVRPTIMITKDPLAVATPTSSGVSSFNLSTMAIPPIRIAAVPPPSPLPSQRRLSTTLANGETDDEDEVFYTPRSSLDWNETTPTDDPITPKPVPQLIAAPPSFNFLPPTPAPLPDPATSPFHSEPTSSASSSLHPDQFLSRQPSDSSPLSTEVLRNGDLHQPEDDVQSASGQAGSDDDVEESEKEKDSRRSRQLSGTYSRPQSRAWSQPPSLAGRSAGQSASADGRRPLSRQSTTRTKVRNSFDDFVVHQRPSRPTSEASFGSAPVLEGSMRGSVSGYGKGGWAAAAASSRSGTSTPITMFMPAGGDGWTNFQQAPVRQSRFTPLPAASQAPTFDKLLNGSRPELDGVSIQGSRNGLRPPSRESSPSEYSQLSDGPIPSRSYVKKDYSSEASQSSRLSGDREHEADSRSSPSYDPAPSLPVAPGSLAFPVARVGSVRNDNPISMSRPTSRATSRPTSPRPMSPISYYSRPSSPNPAKPSSRPGFDAPSFLNPDILTILPEMTAQDSEKTYLPAPSESGRTRRTSTKEGFASRRSSMFRARSEVGSAGQIDDDDELAELPPKRSRSVMGFRKDNRDDEKGALSRWEGSSHGDGVLLESHGRDQEGHGGYTNLVLPIGAFKPVNPAKTAAALDNRILGIPHATMASITLSTTFHRNSSATPAHLRDQLPPLVDFTSHLKPPTKVNNHQLLVHVYAVAVDQVDIKTLEEKGRGDVGKWVPGRSFVGRALVVGGDEKEVVRGDIVMGILDVRKSGALSEYIIVDRRRISRAPFPTQLSLEQLSVLPLQGISAARAIRSHTTRHSRALIMNAHTGIAALVCQEMSRAGVNVTAVIPGGDDSHDAHRQCLANGAKGVLMGSPAAVMINMEESGWDFVFDDKGGQRVYDTARRMLKDGGKLVSTQSPESTSFTSPPPGLTSRPSGMKTLRAAFGSRRKESKFISFEYLPPVASGEPEVDSSGMDYRDVMEEPCMAIFRPVVDVVIPFEKGAEAFGRGGGHGEGDYQNIERAEGKVKVVRVIN</sequence>
<evidence type="ECO:0000256" key="1">
    <source>
        <dbReference type="SAM" id="MobiDB-lite"/>
    </source>
</evidence>
<dbReference type="InterPro" id="IPR011032">
    <property type="entry name" value="GroES-like_sf"/>
</dbReference>
<reference evidence="2 3" key="1">
    <citation type="journal article" date="2024" name="bioRxiv">
        <title>Comparative genomics of Cryptococcus and Kwoniella reveals pathogenesis evolution and contrasting karyotype dynamics via intercentromeric recombination or chromosome fusion.</title>
        <authorList>
            <person name="Coelho M.A."/>
            <person name="David-Palma M."/>
            <person name="Shea T."/>
            <person name="Bowers K."/>
            <person name="McGinley-Smith S."/>
            <person name="Mohammad A.W."/>
            <person name="Gnirke A."/>
            <person name="Yurkov A.M."/>
            <person name="Nowrousian M."/>
            <person name="Sun S."/>
            <person name="Cuomo C.A."/>
            <person name="Heitman J."/>
        </authorList>
    </citation>
    <scope>NUCLEOTIDE SEQUENCE [LARGE SCALE GENOMIC DNA]</scope>
    <source>
        <strain evidence="2 3">CBS 13917</strain>
    </source>
</reference>
<dbReference type="Gene3D" id="3.90.180.10">
    <property type="entry name" value="Medium-chain alcohol dehydrogenases, catalytic domain"/>
    <property type="match status" value="1"/>
</dbReference>
<dbReference type="GO" id="GO:0005739">
    <property type="term" value="C:mitochondrion"/>
    <property type="evidence" value="ECO:0007669"/>
    <property type="project" value="TreeGrafter"/>
</dbReference>
<dbReference type="EMBL" id="JBCAWK010000003">
    <property type="protein sequence ID" value="KAK8864394.1"/>
    <property type="molecule type" value="Genomic_DNA"/>
</dbReference>
<keyword evidence="3" id="KW-1185">Reference proteome</keyword>
<accession>A0AAW0Z2T0</accession>
<feature type="compositionally biased region" description="Polar residues" evidence="1">
    <location>
        <begin position="416"/>
        <end position="433"/>
    </location>
</feature>
<protein>
    <recommendedName>
        <fullName evidence="4">Enoyl reductase (ER) domain-containing protein</fullName>
    </recommendedName>
</protein>
<feature type="region of interest" description="Disordered" evidence="1">
    <location>
        <begin position="264"/>
        <end position="714"/>
    </location>
</feature>
<name>A0AAW0Z2T0_9TREE</name>
<feature type="compositionally biased region" description="Basic and acidic residues" evidence="1">
    <location>
        <begin position="621"/>
        <end position="630"/>
    </location>
</feature>
<feature type="compositionally biased region" description="Low complexity" evidence="1">
    <location>
        <begin position="506"/>
        <end position="518"/>
    </location>
</feature>
<feature type="compositionally biased region" description="Basic and acidic residues" evidence="1">
    <location>
        <begin position="139"/>
        <end position="148"/>
    </location>
</feature>
<feature type="compositionally biased region" description="Polar residues" evidence="1">
    <location>
        <begin position="533"/>
        <end position="545"/>
    </location>
</feature>
<evidence type="ECO:0000313" key="2">
    <source>
        <dbReference type="EMBL" id="KAK8864394.1"/>
    </source>
</evidence>
<proteinExistence type="predicted"/>
<feature type="compositionally biased region" description="Polar residues" evidence="1">
    <location>
        <begin position="347"/>
        <end position="373"/>
    </location>
</feature>
<dbReference type="PANTHER" id="PTHR11695">
    <property type="entry name" value="ALCOHOL DEHYDROGENASE RELATED"/>
    <property type="match status" value="1"/>
</dbReference>
<comment type="caution">
    <text evidence="2">The sequence shown here is derived from an EMBL/GenBank/DDBJ whole genome shotgun (WGS) entry which is preliminary data.</text>
</comment>
<dbReference type="Proteomes" id="UP001388673">
    <property type="component" value="Unassembled WGS sequence"/>
</dbReference>
<feature type="region of interest" description="Disordered" evidence="1">
    <location>
        <begin position="727"/>
        <end position="825"/>
    </location>
</feature>
<feature type="compositionally biased region" description="Pro residues" evidence="1">
    <location>
        <begin position="330"/>
        <end position="340"/>
    </location>
</feature>
<dbReference type="SUPFAM" id="SSF51735">
    <property type="entry name" value="NAD(P)-binding Rossmann-fold domains"/>
    <property type="match status" value="1"/>
</dbReference>
<feature type="region of interest" description="Disordered" evidence="1">
    <location>
        <begin position="1"/>
        <end position="227"/>
    </location>
</feature>
<feature type="compositionally biased region" description="Basic and acidic residues" evidence="1">
    <location>
        <begin position="47"/>
        <end position="65"/>
    </location>
</feature>
<dbReference type="RefSeq" id="XP_066804690.1">
    <property type="nucleotide sequence ID" value="XM_066944767.1"/>
</dbReference>
<feature type="compositionally biased region" description="Basic and acidic residues" evidence="1">
    <location>
        <begin position="792"/>
        <end position="803"/>
    </location>
</feature>
<dbReference type="InterPro" id="IPR050700">
    <property type="entry name" value="YIM1/Zinc_Alcohol_DH_Fams"/>
</dbReference>
<evidence type="ECO:0000313" key="3">
    <source>
        <dbReference type="Proteomes" id="UP001388673"/>
    </source>
</evidence>
<gene>
    <name evidence="2" type="ORF">IAR55_001642</name>
</gene>
<feature type="region of interest" description="Disordered" evidence="1">
    <location>
        <begin position="1114"/>
        <end position="1141"/>
    </location>
</feature>
<dbReference type="PANTHER" id="PTHR11695:SF294">
    <property type="entry name" value="RETICULON-4-INTERACTING PROTEIN 1, MITOCHONDRIAL"/>
    <property type="match status" value="1"/>
</dbReference>
<dbReference type="InterPro" id="IPR036291">
    <property type="entry name" value="NAD(P)-bd_dom_sf"/>
</dbReference>
<organism evidence="2 3">
    <name type="scientific">Kwoniella newhampshirensis</name>
    <dbReference type="NCBI Taxonomy" id="1651941"/>
    <lineage>
        <taxon>Eukaryota</taxon>
        <taxon>Fungi</taxon>
        <taxon>Dikarya</taxon>
        <taxon>Basidiomycota</taxon>
        <taxon>Agaricomycotina</taxon>
        <taxon>Tremellomycetes</taxon>
        <taxon>Tremellales</taxon>
        <taxon>Cryptococcaceae</taxon>
        <taxon>Kwoniella</taxon>
    </lineage>
</organism>